<dbReference type="EMBL" id="VULT01000018">
    <property type="protein sequence ID" value="MSS18292.1"/>
    <property type="molecule type" value="Genomic_DNA"/>
</dbReference>
<evidence type="ECO:0000313" key="1">
    <source>
        <dbReference type="EMBL" id="MSS18292.1"/>
    </source>
</evidence>
<comment type="caution">
    <text evidence="1">The sequence shown here is derived from an EMBL/GenBank/DDBJ whole genome shotgun (WGS) entry which is preliminary data.</text>
</comment>
<organism evidence="1 2">
    <name type="scientific">Sodaliphilus pleomorphus</name>
    <dbReference type="NCBI Taxonomy" id="2606626"/>
    <lineage>
        <taxon>Bacteria</taxon>
        <taxon>Pseudomonadati</taxon>
        <taxon>Bacteroidota</taxon>
        <taxon>Bacteroidia</taxon>
        <taxon>Bacteroidales</taxon>
        <taxon>Muribaculaceae</taxon>
        <taxon>Sodaliphilus</taxon>
    </lineage>
</organism>
<proteinExistence type="predicted"/>
<gene>
    <name evidence="1" type="ORF">FYJ29_11050</name>
</gene>
<evidence type="ECO:0000313" key="2">
    <source>
        <dbReference type="Proteomes" id="UP000483362"/>
    </source>
</evidence>
<sequence>MPLSVFSQVPSGESPLPVRCTSGPDARTAAWFKASANKAQLSTHIITVKPEGEEHAHRIRSGFGINQQRGAYGSIDYLDGSYVKDSQGNVYLYNPIMLFPTYSYLKLEPFNGDTLVCRTPQPIANIYGTVCYATRLKAQISDGGLAYVLDVPDGATQPNLDIKFVLRGDSLYQVPDDYITFPGTTVQVPSVLLGVTDETGMWLAMGEANTALRPCPYSPTMLPAGVKSEPFNLYSLDSDNDTVRYTTEVAIDGNDVYMTNPYSPDTLQWIHGTLSGGKATFLPQYIGVDKRSNLHLSFLPATYTTQTSPDGTIIYNYVKAPTLTFDYDAQARTLATDPQARVAFLINAGLDEVNAIMGYRNPSLTIFPVQAATPADPKIVQLQAYDEDMGMGFLSVDFYPIDTQNRPLPYTRLFYNIYLDDQLLTVGPPYYNNVSTPFTNIASNYADNEYFFTQQEIHNVYLTRPFEKVGVQVLFKYDDQWYKSNLVSQTVEGTGVNELAHDAGEPVRQEWYDLSGRRIARPSQGLYLKVSRYADGSVKTEKVMLR</sequence>
<dbReference type="AlphaFoldDB" id="A0A6L5XFL2"/>
<accession>A0A6L5XFL2</accession>
<keyword evidence="2" id="KW-1185">Reference proteome</keyword>
<reference evidence="1 2" key="1">
    <citation type="submission" date="2019-08" db="EMBL/GenBank/DDBJ databases">
        <title>In-depth cultivation of the pig gut microbiome towards novel bacterial diversity and tailored functional studies.</title>
        <authorList>
            <person name="Wylensek D."/>
            <person name="Hitch T.C.A."/>
            <person name="Clavel T."/>
        </authorList>
    </citation>
    <scope>NUCLEOTIDE SEQUENCE [LARGE SCALE GENOMIC DNA]</scope>
    <source>
        <strain evidence="1 2">Oil-RF-744-WCA-WT-10</strain>
    </source>
</reference>
<protein>
    <submittedName>
        <fullName evidence="1">Uncharacterized protein</fullName>
    </submittedName>
</protein>
<dbReference type="Proteomes" id="UP000483362">
    <property type="component" value="Unassembled WGS sequence"/>
</dbReference>
<dbReference type="RefSeq" id="WP_154326793.1">
    <property type="nucleotide sequence ID" value="NZ_CP045696.1"/>
</dbReference>
<name>A0A6L5XFL2_9BACT</name>